<evidence type="ECO:0000313" key="11">
    <source>
        <dbReference type="WBParaSite" id="SSLN_0001556901-mRNA-1"/>
    </source>
</evidence>
<evidence type="ECO:0000256" key="3">
    <source>
        <dbReference type="ARBA" id="ARBA00023125"/>
    </source>
</evidence>
<dbReference type="STRING" id="70667.A0A183TEW0"/>
<name>A0A183TEW0_SCHSO</name>
<evidence type="ECO:0000313" key="9">
    <source>
        <dbReference type="EMBL" id="VDM01394.1"/>
    </source>
</evidence>
<dbReference type="InterPro" id="IPR003958">
    <property type="entry name" value="CBFA_NFYB_domain"/>
</dbReference>
<dbReference type="InterPro" id="IPR050568">
    <property type="entry name" value="Transcr_DNA_Rep_Reg"/>
</dbReference>
<evidence type="ECO:0000256" key="7">
    <source>
        <dbReference type="SAM" id="MobiDB-lite"/>
    </source>
</evidence>
<keyword evidence="10" id="KW-1185">Reference proteome</keyword>
<evidence type="ECO:0000259" key="8">
    <source>
        <dbReference type="Pfam" id="PF00808"/>
    </source>
</evidence>
<organism evidence="11">
    <name type="scientific">Schistocephalus solidus</name>
    <name type="common">Tapeworm</name>
    <dbReference type="NCBI Taxonomy" id="70667"/>
    <lineage>
        <taxon>Eukaryota</taxon>
        <taxon>Metazoa</taxon>
        <taxon>Spiralia</taxon>
        <taxon>Lophotrochozoa</taxon>
        <taxon>Platyhelminthes</taxon>
        <taxon>Cestoda</taxon>
        <taxon>Eucestoda</taxon>
        <taxon>Diphyllobothriidea</taxon>
        <taxon>Diphyllobothriidae</taxon>
        <taxon>Schistocephalus</taxon>
    </lineage>
</organism>
<dbReference type="FunFam" id="1.10.20.10:FF:000062">
    <property type="entry name" value="Nuclear transcription factor Y subunit C"/>
    <property type="match status" value="1"/>
</dbReference>
<dbReference type="WBParaSite" id="SSLN_0001556901-mRNA-1">
    <property type="protein sequence ID" value="SSLN_0001556901-mRNA-1"/>
    <property type="gene ID" value="SSLN_0001556901"/>
</dbReference>
<dbReference type="AlphaFoldDB" id="A0A183TEW0"/>
<comment type="similarity">
    <text evidence="6">Belongs to the NFYC/HAP5 subunit family.</text>
</comment>
<evidence type="ECO:0000313" key="10">
    <source>
        <dbReference type="Proteomes" id="UP000275846"/>
    </source>
</evidence>
<protein>
    <submittedName>
        <fullName evidence="11">CBFD_NFYB_HMF domain-containing protein</fullName>
    </submittedName>
</protein>
<feature type="domain" description="Transcription factor CBF/NF-Y/archaeal histone" evidence="8">
    <location>
        <begin position="40"/>
        <end position="105"/>
    </location>
</feature>
<dbReference type="SUPFAM" id="SSF47113">
    <property type="entry name" value="Histone-fold"/>
    <property type="match status" value="1"/>
</dbReference>
<evidence type="ECO:0000256" key="5">
    <source>
        <dbReference type="ARBA" id="ARBA00023242"/>
    </source>
</evidence>
<dbReference type="GO" id="GO:0016602">
    <property type="term" value="C:CCAAT-binding factor complex"/>
    <property type="evidence" value="ECO:0007669"/>
    <property type="project" value="TreeGrafter"/>
</dbReference>
<keyword evidence="2" id="KW-0805">Transcription regulation</keyword>
<dbReference type="PANTHER" id="PTHR10252">
    <property type="entry name" value="HISTONE-LIKE TRANSCRIPTION FACTOR CCAAT-RELATED"/>
    <property type="match status" value="1"/>
</dbReference>
<dbReference type="GO" id="GO:0046982">
    <property type="term" value="F:protein heterodimerization activity"/>
    <property type="evidence" value="ECO:0007669"/>
    <property type="project" value="InterPro"/>
</dbReference>
<sequence length="546" mass="55839">MEYSSDIACESQAQVDAFWEIAKSEADQLKPDQNSFKAQDLPLARIKKIMKLDDDVRSMMISAEAPILFAKAAELFIRELTLRAWVHTERNRRRTLQRNDISMAVSYGDTDQFDFLIDIVPREEGRGHRRSHHNQSSIHHMSGASVVHQTADENAALKAEAMLLSGGGAANITLGTTSGENEGGVTVVPASVGSISLIQQQQPQAATAATVAAQPTIQFAAALPAGTATIQTLATTQGLTSATTSASSGAAQQAASATQIQYVFQLPVGTATGAAGQPFHIQMLPQQFQAASTDAVAATPGTIVAGPNGGLQVLQVVNAQTSGISLANSSAGQDAVGNRLQTVQVQLSDLTPGVRGAVVVASASTVSGAGGETIFATPAGTTLVGMEAAPASGENSSGGSGGGGQQSQLAYTNGVQIFSNVAAPSSTASASQQLDSAAHQLVLDVSEGDGAIAELSTVDAVGCAERRPPNDPRVSTTVGTDPAASAARGTGQVADCSTSGKVGEGNEYVDHTVVERIIELSGSIHSNREGAQLCHAVSPNSSGSSN</sequence>
<proteinExistence type="inferred from homology"/>
<dbReference type="InterPro" id="IPR009072">
    <property type="entry name" value="Histone-fold"/>
</dbReference>
<evidence type="ECO:0000256" key="4">
    <source>
        <dbReference type="ARBA" id="ARBA00023163"/>
    </source>
</evidence>
<dbReference type="GO" id="GO:0000978">
    <property type="term" value="F:RNA polymerase II cis-regulatory region sequence-specific DNA binding"/>
    <property type="evidence" value="ECO:0007669"/>
    <property type="project" value="TreeGrafter"/>
</dbReference>
<dbReference type="OrthoDB" id="1272441at2759"/>
<reference evidence="11" key="1">
    <citation type="submission" date="2016-06" db="UniProtKB">
        <authorList>
            <consortium name="WormBaseParasite"/>
        </authorList>
    </citation>
    <scope>IDENTIFICATION</scope>
</reference>
<dbReference type="GO" id="GO:0001228">
    <property type="term" value="F:DNA-binding transcription activator activity, RNA polymerase II-specific"/>
    <property type="evidence" value="ECO:0007669"/>
    <property type="project" value="TreeGrafter"/>
</dbReference>
<comment type="subcellular location">
    <subcellularLocation>
        <location evidence="1">Nucleus</location>
    </subcellularLocation>
</comment>
<dbReference type="PANTHER" id="PTHR10252:SF8">
    <property type="entry name" value="NUCLEAR TRANSCRIPTION FACTOR Y SUBUNIT GAMMA"/>
    <property type="match status" value="1"/>
</dbReference>
<keyword evidence="5" id="KW-0539">Nucleus</keyword>
<reference evidence="9 10" key="2">
    <citation type="submission" date="2018-11" db="EMBL/GenBank/DDBJ databases">
        <authorList>
            <consortium name="Pathogen Informatics"/>
        </authorList>
    </citation>
    <scope>NUCLEOTIDE SEQUENCE [LARGE SCALE GENOMIC DNA]</scope>
    <source>
        <strain evidence="9 10">NST_G2</strain>
    </source>
</reference>
<evidence type="ECO:0000256" key="2">
    <source>
        <dbReference type="ARBA" id="ARBA00023015"/>
    </source>
</evidence>
<evidence type="ECO:0000256" key="6">
    <source>
        <dbReference type="ARBA" id="ARBA00038129"/>
    </source>
</evidence>
<dbReference type="Gene3D" id="1.10.20.10">
    <property type="entry name" value="Histone, subunit A"/>
    <property type="match status" value="1"/>
</dbReference>
<keyword evidence="3" id="KW-0238">DNA-binding</keyword>
<gene>
    <name evidence="9" type="ORF">SSLN_LOCUS15008</name>
</gene>
<accession>A0A183TEW0</accession>
<evidence type="ECO:0000256" key="1">
    <source>
        <dbReference type="ARBA" id="ARBA00004123"/>
    </source>
</evidence>
<dbReference type="CDD" id="cd22908">
    <property type="entry name" value="HFD_NFYC-like"/>
    <property type="match status" value="1"/>
</dbReference>
<dbReference type="EMBL" id="UYSU01039512">
    <property type="protein sequence ID" value="VDM01394.1"/>
    <property type="molecule type" value="Genomic_DNA"/>
</dbReference>
<dbReference type="Pfam" id="PF00808">
    <property type="entry name" value="CBFD_NFYB_HMF"/>
    <property type="match status" value="1"/>
</dbReference>
<dbReference type="Proteomes" id="UP000275846">
    <property type="component" value="Unassembled WGS sequence"/>
</dbReference>
<feature type="region of interest" description="Disordered" evidence="7">
    <location>
        <begin position="466"/>
        <end position="504"/>
    </location>
</feature>
<keyword evidence="4" id="KW-0804">Transcription</keyword>